<reference evidence="5" key="1">
    <citation type="submission" date="2017-02" db="UniProtKB">
        <authorList>
            <consortium name="WormBaseParasite"/>
        </authorList>
    </citation>
    <scope>IDENTIFICATION</scope>
</reference>
<proteinExistence type="predicted"/>
<accession>A0A0N4VQH0</accession>
<gene>
    <name evidence="3" type="ORF">EVEC_LOCUS12416</name>
</gene>
<evidence type="ECO:0000313" key="5">
    <source>
        <dbReference type="WBParaSite" id="EVEC_0001327101-mRNA-1"/>
    </source>
</evidence>
<keyword evidence="4" id="KW-1185">Reference proteome</keyword>
<evidence type="ECO:0000313" key="3">
    <source>
        <dbReference type="EMBL" id="VDD97665.1"/>
    </source>
</evidence>
<sequence length="392" mass="45730">MTCGNSGNDNSNSKQVSPLTADSLPPEIYPEILKYLKRTDIDNCSLVCRRWWSQIERNFHFLAKHHIKRLHIEEDKTGFTLNISGPELVKQWKYRKASMEQKALMLRKRHHNDCEDSGIPPMKLSAMCVYAASNLPSTSYPNIVPVILVEPIEEAAKVAFKKKIHVPPVELFARLVKCYRHADIDTITFNEFRLTDQFVDRFREAFDGHPVKCQQLILRFTKLKYISVKKFVLIKFDELLAMFDTKSLKFEWIRDCNGHLSCMGVQERIRDYVTSLEIMNVTPELQPFSSDFVLQFLLKSGVNLLRIEECDICLNDLIKLIEEWHKSETVLFGKVCLVVKNLKWKKFFELLPAQNVARQGYKAIMHSRLPYELRLWVCGNVLYMVTEKSPKH</sequence>
<dbReference type="PROSITE" id="PS50181">
    <property type="entry name" value="FBOX"/>
    <property type="match status" value="1"/>
</dbReference>
<dbReference type="CDD" id="cd09917">
    <property type="entry name" value="F-box_SF"/>
    <property type="match status" value="1"/>
</dbReference>
<reference evidence="3 4" key="2">
    <citation type="submission" date="2018-10" db="EMBL/GenBank/DDBJ databases">
        <authorList>
            <consortium name="Pathogen Informatics"/>
        </authorList>
    </citation>
    <scope>NUCLEOTIDE SEQUENCE [LARGE SCALE GENOMIC DNA]</scope>
</reference>
<dbReference type="SUPFAM" id="SSF81383">
    <property type="entry name" value="F-box domain"/>
    <property type="match status" value="1"/>
</dbReference>
<organism evidence="5">
    <name type="scientific">Enterobius vermicularis</name>
    <name type="common">Human pinworm</name>
    <dbReference type="NCBI Taxonomy" id="51028"/>
    <lineage>
        <taxon>Eukaryota</taxon>
        <taxon>Metazoa</taxon>
        <taxon>Ecdysozoa</taxon>
        <taxon>Nematoda</taxon>
        <taxon>Chromadorea</taxon>
        <taxon>Rhabditida</taxon>
        <taxon>Spirurina</taxon>
        <taxon>Oxyuridomorpha</taxon>
        <taxon>Oxyuroidea</taxon>
        <taxon>Oxyuridae</taxon>
        <taxon>Enterobius</taxon>
    </lineage>
</organism>
<dbReference type="InterPro" id="IPR001810">
    <property type="entry name" value="F-box_dom"/>
</dbReference>
<dbReference type="AlphaFoldDB" id="A0A0N4VQH0"/>
<evidence type="ECO:0000259" key="2">
    <source>
        <dbReference type="PROSITE" id="PS50181"/>
    </source>
</evidence>
<feature type="domain" description="F-box" evidence="2">
    <location>
        <begin position="18"/>
        <end position="70"/>
    </location>
</feature>
<dbReference type="InterPro" id="IPR036047">
    <property type="entry name" value="F-box-like_dom_sf"/>
</dbReference>
<evidence type="ECO:0000313" key="4">
    <source>
        <dbReference type="Proteomes" id="UP000274131"/>
    </source>
</evidence>
<dbReference type="Proteomes" id="UP000274131">
    <property type="component" value="Unassembled WGS sequence"/>
</dbReference>
<dbReference type="OrthoDB" id="27842at2759"/>
<dbReference type="EMBL" id="UXUI01014534">
    <property type="protein sequence ID" value="VDD97665.1"/>
    <property type="molecule type" value="Genomic_DNA"/>
</dbReference>
<dbReference type="SMART" id="SM00256">
    <property type="entry name" value="FBOX"/>
    <property type="match status" value="1"/>
</dbReference>
<protein>
    <submittedName>
        <fullName evidence="5">F-box domain-containing protein</fullName>
    </submittedName>
</protein>
<feature type="region of interest" description="Disordered" evidence="1">
    <location>
        <begin position="1"/>
        <end position="22"/>
    </location>
</feature>
<dbReference type="Gene3D" id="1.20.1280.50">
    <property type="match status" value="1"/>
</dbReference>
<dbReference type="Pfam" id="PF12937">
    <property type="entry name" value="F-box-like"/>
    <property type="match status" value="1"/>
</dbReference>
<feature type="compositionally biased region" description="Polar residues" evidence="1">
    <location>
        <begin position="1"/>
        <end position="20"/>
    </location>
</feature>
<evidence type="ECO:0000256" key="1">
    <source>
        <dbReference type="SAM" id="MobiDB-lite"/>
    </source>
</evidence>
<name>A0A0N4VQH0_ENTVE</name>
<dbReference type="WBParaSite" id="EVEC_0001327101-mRNA-1">
    <property type="protein sequence ID" value="EVEC_0001327101-mRNA-1"/>
    <property type="gene ID" value="EVEC_0001327101"/>
</dbReference>